<dbReference type="HOGENOM" id="CLU_009583_35_1_7"/>
<dbReference type="AlphaFoldDB" id="M1P501"/>
<feature type="domain" description="Glycosyl transferase family 1" evidence="1">
    <location>
        <begin position="242"/>
        <end position="404"/>
    </location>
</feature>
<dbReference type="CDD" id="cd03823">
    <property type="entry name" value="GT4_ExpE7-like"/>
    <property type="match status" value="1"/>
</dbReference>
<organism evidence="2 3">
    <name type="scientific">Desulfocapsa sulfexigens (strain DSM 10523 / SB164P1)</name>
    <dbReference type="NCBI Taxonomy" id="1167006"/>
    <lineage>
        <taxon>Bacteria</taxon>
        <taxon>Pseudomonadati</taxon>
        <taxon>Thermodesulfobacteriota</taxon>
        <taxon>Desulfobulbia</taxon>
        <taxon>Desulfobulbales</taxon>
        <taxon>Desulfocapsaceae</taxon>
        <taxon>Desulfocapsa</taxon>
    </lineage>
</organism>
<keyword evidence="2" id="KW-0808">Transferase</keyword>
<sequence>MKILFVIHDFLPSHQAGAEIYTYRLAKELSKKHEICLFFTEFTSLTLSYKVTERTFNGLQCIEVFRPFKTDLLGEPYNDTKMETIFQTVLDEFKPDIIHLQHLLYHSFRYPEIAKHNNIPVLFTLHDYWLTCPRWGQRLQGNLEICHTVDWTKCADCLYEKPENSNRFSLQSFYHLFRQKISRSRTSETRINSLKERNRHILAAIENIDLFTAPSPFLRNEFIQYGIPEDKIIFSDNGFDTTNFKKQKNKKDSLVRFGFIGTLCEHKGVHVLIEAFNQVPENKAQLHIYGNLDWFPEYNSRLRKMVKSPAIFFEGLIPNDEVATILSEIDVLVVPSIWFENSPLTIHEAFMAGVPVITSDIGGMADLVTDGVNGLLFAVGDSTELTKVMIKYIESETLPDQLRNGIPAVKSIEENGREIEKIYHQLLKRNIDCL</sequence>
<name>M1P501_DESSD</name>
<dbReference type="GO" id="GO:0016757">
    <property type="term" value="F:glycosyltransferase activity"/>
    <property type="evidence" value="ECO:0007669"/>
    <property type="project" value="InterPro"/>
</dbReference>
<proteinExistence type="predicted"/>
<dbReference type="KEGG" id="dsf:UWK_01998"/>
<dbReference type="InterPro" id="IPR050194">
    <property type="entry name" value="Glycosyltransferase_grp1"/>
</dbReference>
<dbReference type="EMBL" id="CP003985">
    <property type="protein sequence ID" value="AGF78548.1"/>
    <property type="molecule type" value="Genomic_DNA"/>
</dbReference>
<dbReference type="PANTHER" id="PTHR45947">
    <property type="entry name" value="SULFOQUINOVOSYL TRANSFERASE SQD2"/>
    <property type="match status" value="1"/>
</dbReference>
<evidence type="ECO:0000313" key="3">
    <source>
        <dbReference type="Proteomes" id="UP000011721"/>
    </source>
</evidence>
<dbReference type="STRING" id="1167006.UWK_01998"/>
<keyword evidence="3" id="KW-1185">Reference proteome</keyword>
<dbReference type="SUPFAM" id="SSF53756">
    <property type="entry name" value="UDP-Glycosyltransferase/glycogen phosphorylase"/>
    <property type="match status" value="1"/>
</dbReference>
<evidence type="ECO:0000313" key="2">
    <source>
        <dbReference type="EMBL" id="AGF78548.1"/>
    </source>
</evidence>
<dbReference type="RefSeq" id="WP_015404239.1">
    <property type="nucleotide sequence ID" value="NC_020304.1"/>
</dbReference>
<dbReference type="eggNOG" id="COG0438">
    <property type="taxonomic scope" value="Bacteria"/>
</dbReference>
<gene>
    <name evidence="2" type="ordered locus">UWK_01998</name>
</gene>
<dbReference type="PANTHER" id="PTHR45947:SF3">
    <property type="entry name" value="SULFOQUINOVOSYL TRANSFERASE SQD2"/>
    <property type="match status" value="1"/>
</dbReference>
<protein>
    <submittedName>
        <fullName evidence="2">Glycosyltransferase</fullName>
    </submittedName>
</protein>
<evidence type="ECO:0000259" key="1">
    <source>
        <dbReference type="Pfam" id="PF00534"/>
    </source>
</evidence>
<reference evidence="3" key="1">
    <citation type="journal article" date="2013" name="Stand. Genomic Sci.">
        <title>Complete genome sequence of Desulfocapsa sulfexigens, a marine deltaproteobacterium specialized in disproportionating inorganic sulfur compounds.</title>
        <authorList>
            <person name="Finster K.W."/>
            <person name="Kjeldsen K.U."/>
            <person name="Kube M."/>
            <person name="Reinhardt R."/>
            <person name="Mussmann M."/>
            <person name="Amann R."/>
            <person name="Schreiber L."/>
        </authorList>
    </citation>
    <scope>NUCLEOTIDE SEQUENCE [LARGE SCALE GENOMIC DNA]</scope>
    <source>
        <strain evidence="3">DSM 10523 / SB164P1</strain>
    </source>
</reference>
<dbReference type="Gene3D" id="3.40.50.2000">
    <property type="entry name" value="Glycogen Phosphorylase B"/>
    <property type="match status" value="3"/>
</dbReference>
<dbReference type="Pfam" id="PF00534">
    <property type="entry name" value="Glycos_transf_1"/>
    <property type="match status" value="1"/>
</dbReference>
<dbReference type="OrthoDB" id="267270at2"/>
<accession>M1P501</accession>
<dbReference type="Proteomes" id="UP000011721">
    <property type="component" value="Chromosome"/>
</dbReference>
<dbReference type="InterPro" id="IPR001296">
    <property type="entry name" value="Glyco_trans_1"/>
</dbReference>